<protein>
    <submittedName>
        <fullName evidence="3">Restriction endonuclease</fullName>
    </submittedName>
</protein>
<accession>A0A0G1RDE5</accession>
<dbReference type="Proteomes" id="UP000034607">
    <property type="component" value="Unassembled WGS sequence"/>
</dbReference>
<dbReference type="PATRIC" id="fig|1618357.3.peg.941"/>
<dbReference type="AlphaFoldDB" id="A0A0G1RDE5"/>
<evidence type="ECO:0000259" key="2">
    <source>
        <dbReference type="Pfam" id="PF04471"/>
    </source>
</evidence>
<evidence type="ECO:0000256" key="1">
    <source>
        <dbReference type="SAM" id="Coils"/>
    </source>
</evidence>
<dbReference type="InterPro" id="IPR011856">
    <property type="entry name" value="tRNA_endonuc-like_dom_sf"/>
</dbReference>
<dbReference type="InterPro" id="IPR011335">
    <property type="entry name" value="Restrct_endonuc-II-like"/>
</dbReference>
<dbReference type="InterPro" id="IPR052906">
    <property type="entry name" value="Type_IV_Methyl-Rstrct_Enzyme"/>
</dbReference>
<dbReference type="PANTHER" id="PTHR30015">
    <property type="entry name" value="MRR RESTRICTION SYSTEM PROTEIN"/>
    <property type="match status" value="1"/>
</dbReference>
<dbReference type="Gene3D" id="3.40.1350.10">
    <property type="match status" value="1"/>
</dbReference>
<sequence>MQVDVNVEGDKSGLIEAEVHRQLTPSGRPSSRITGYVRHRGLNVERKFIENDLSVLQEQLTDQAQKWVDEWDIIEKNKEMKTKPENIKDILVDGVKTEVAVNWEKVEKKDLFIKEKPIFEELEPRLEETLPKPKIWDKLIKSRYRKLLVDQKQSYGEALKTWKEEKRIYEDEVKNWEKEKLEFEKQQLEYNEKVKNLRAEYEESKPRAIEWYLQIVLEQSSYPLDFKKKIAVEYKDDEKLLIVEYFLPCIEDFPKVKEIKYLKSRGEEKEVPFSERELNSLYEATFYKITLRSIYELFRADVKGVIDSIVFNGWVNNLNKAVGKRQDVCILSLMVDKEGFMDINLLEVDAKACFKQFQGVSASQLNVLTPIPPILRISKEDKRFIEGQAVGQGLDDSVNIAAMNWQDFEYLIREVFEREFASIGGEVRVTQSSRDKGVDAVAFDPDPIRGGKVIVQAKRYTNTVHIESARALYGIMQDEGAMKGILITTSDFGKDAYDFAKNKPISLLNGGNLLSMLHKHGYRGKIDITEARELLKETD</sequence>
<keyword evidence="1" id="KW-0175">Coiled coil</keyword>
<keyword evidence="3" id="KW-0255">Endonuclease</keyword>
<proteinExistence type="predicted"/>
<comment type="caution">
    <text evidence="3">The sequence shown here is derived from an EMBL/GenBank/DDBJ whole genome shotgun (WGS) entry which is preliminary data.</text>
</comment>
<dbReference type="GO" id="GO:0015666">
    <property type="term" value="F:restriction endodeoxyribonuclease activity"/>
    <property type="evidence" value="ECO:0007669"/>
    <property type="project" value="TreeGrafter"/>
</dbReference>
<keyword evidence="3" id="KW-0378">Hydrolase</keyword>
<dbReference type="GO" id="GO:0003677">
    <property type="term" value="F:DNA binding"/>
    <property type="evidence" value="ECO:0007669"/>
    <property type="project" value="InterPro"/>
</dbReference>
<dbReference type="SUPFAM" id="SSF52980">
    <property type="entry name" value="Restriction endonuclease-like"/>
    <property type="match status" value="1"/>
</dbReference>
<dbReference type="PANTHER" id="PTHR30015:SF7">
    <property type="entry name" value="TYPE IV METHYL-DIRECTED RESTRICTION ENZYME ECOKMRR"/>
    <property type="match status" value="1"/>
</dbReference>
<dbReference type="GO" id="GO:0009307">
    <property type="term" value="P:DNA restriction-modification system"/>
    <property type="evidence" value="ECO:0007669"/>
    <property type="project" value="InterPro"/>
</dbReference>
<dbReference type="EMBL" id="LCNM01000025">
    <property type="protein sequence ID" value="KKU55151.1"/>
    <property type="molecule type" value="Genomic_DNA"/>
</dbReference>
<feature type="domain" description="Restriction endonuclease type IV Mrr" evidence="2">
    <location>
        <begin position="401"/>
        <end position="517"/>
    </location>
</feature>
<name>A0A0G1RDE5_9BACT</name>
<evidence type="ECO:0000313" key="3">
    <source>
        <dbReference type="EMBL" id="KKU55151.1"/>
    </source>
</evidence>
<keyword evidence="3" id="KW-0540">Nuclease</keyword>
<reference evidence="3 4" key="1">
    <citation type="journal article" date="2015" name="Nature">
        <title>rRNA introns, odd ribosomes, and small enigmatic genomes across a large radiation of phyla.</title>
        <authorList>
            <person name="Brown C.T."/>
            <person name="Hug L.A."/>
            <person name="Thomas B.C."/>
            <person name="Sharon I."/>
            <person name="Castelle C.J."/>
            <person name="Singh A."/>
            <person name="Wilkins M.J."/>
            <person name="Williams K.H."/>
            <person name="Banfield J.F."/>
        </authorList>
    </citation>
    <scope>NUCLEOTIDE SEQUENCE [LARGE SCALE GENOMIC DNA]</scope>
</reference>
<feature type="coiled-coil region" evidence="1">
    <location>
        <begin position="152"/>
        <end position="200"/>
    </location>
</feature>
<evidence type="ECO:0000313" key="4">
    <source>
        <dbReference type="Proteomes" id="UP000034607"/>
    </source>
</evidence>
<organism evidence="3 4">
    <name type="scientific">Candidatus Amesbacteria bacterium GW2011_GWA2_47_11</name>
    <dbReference type="NCBI Taxonomy" id="1618357"/>
    <lineage>
        <taxon>Bacteria</taxon>
        <taxon>Candidatus Amesiibacteriota</taxon>
    </lineage>
</organism>
<dbReference type="InterPro" id="IPR007560">
    <property type="entry name" value="Restrct_endonuc_IV_Mrr"/>
</dbReference>
<dbReference type="Pfam" id="PF04471">
    <property type="entry name" value="Mrr_cat"/>
    <property type="match status" value="1"/>
</dbReference>
<gene>
    <name evidence="3" type="ORF">UX78_C0025G0004</name>
</gene>